<dbReference type="EMBL" id="MHQN01000021">
    <property type="protein sequence ID" value="OHA03278.1"/>
    <property type="molecule type" value="Genomic_DNA"/>
</dbReference>
<protein>
    <recommendedName>
        <fullName evidence="4">Metal-dependent hydrolase</fullName>
    </recommendedName>
</protein>
<feature type="transmembrane region" description="Helical" evidence="1">
    <location>
        <begin position="162"/>
        <end position="183"/>
    </location>
</feature>
<keyword evidence="1" id="KW-0472">Membrane</keyword>
<evidence type="ECO:0000313" key="2">
    <source>
        <dbReference type="EMBL" id="OHA03278.1"/>
    </source>
</evidence>
<name>A0A1G2KV14_9BACT</name>
<evidence type="ECO:0000313" key="3">
    <source>
        <dbReference type="Proteomes" id="UP000177177"/>
    </source>
</evidence>
<evidence type="ECO:0000256" key="1">
    <source>
        <dbReference type="SAM" id="Phobius"/>
    </source>
</evidence>
<dbReference type="Pfam" id="PF04307">
    <property type="entry name" value="YdjM"/>
    <property type="match status" value="1"/>
</dbReference>
<dbReference type="InterPro" id="IPR007404">
    <property type="entry name" value="YdjM-like"/>
</dbReference>
<dbReference type="Proteomes" id="UP000177177">
    <property type="component" value="Unassembled WGS sequence"/>
</dbReference>
<proteinExistence type="predicted"/>
<evidence type="ECO:0008006" key="4">
    <source>
        <dbReference type="Google" id="ProtNLM"/>
    </source>
</evidence>
<keyword evidence="1" id="KW-1133">Transmembrane helix</keyword>
<gene>
    <name evidence="2" type="ORF">A3C92_03345</name>
</gene>
<comment type="caution">
    <text evidence="2">The sequence shown here is derived from an EMBL/GenBank/DDBJ whole genome shotgun (WGS) entry which is preliminary data.</text>
</comment>
<feature type="transmembrane region" description="Helical" evidence="1">
    <location>
        <begin position="59"/>
        <end position="87"/>
    </location>
</feature>
<keyword evidence="1" id="KW-0812">Transmembrane</keyword>
<sequence length="184" mass="21365">MFLDIGLGIFAAMAVSALWDVPLTLAFAAVGACFALLPDLDFVFLAIRRRNALHHREGLHYPLLFVPIGAFIFSWFGGAWALLFALASLGHFIHDSVGIGWGVQWLFPFTKDHYSFFYIYKPRWRAEYLPRQWLYIWKHDEIDALDARYGDPDWIRNIYSTWHPYAVAEFAVFLAAICLFWLLQ</sequence>
<reference evidence="2 3" key="1">
    <citation type="journal article" date="2016" name="Nat. Commun.">
        <title>Thousands of microbial genomes shed light on interconnected biogeochemical processes in an aquifer system.</title>
        <authorList>
            <person name="Anantharaman K."/>
            <person name="Brown C.T."/>
            <person name="Hug L.A."/>
            <person name="Sharon I."/>
            <person name="Castelle C.J."/>
            <person name="Probst A.J."/>
            <person name="Thomas B.C."/>
            <person name="Singh A."/>
            <person name="Wilkins M.J."/>
            <person name="Karaoz U."/>
            <person name="Brodie E.L."/>
            <person name="Williams K.H."/>
            <person name="Hubbard S.S."/>
            <person name="Banfield J.F."/>
        </authorList>
    </citation>
    <scope>NUCLEOTIDE SEQUENCE [LARGE SCALE GENOMIC DNA]</scope>
</reference>
<organism evidence="2 3">
    <name type="scientific">Candidatus Sungbacteria bacterium RIFCSPHIGHO2_02_FULL_53_17</name>
    <dbReference type="NCBI Taxonomy" id="1802275"/>
    <lineage>
        <taxon>Bacteria</taxon>
        <taxon>Candidatus Sungiibacteriota</taxon>
    </lineage>
</organism>
<dbReference type="AlphaFoldDB" id="A0A1G2KV14"/>
<accession>A0A1G2KV14</accession>